<proteinExistence type="predicted"/>
<keyword evidence="3" id="KW-1185">Reference proteome</keyword>
<gene>
    <name evidence="2" type="ORF">UJA718_LOCUS48791</name>
</gene>
<feature type="compositionally biased region" description="Polar residues" evidence="1">
    <location>
        <begin position="1"/>
        <end position="52"/>
    </location>
</feature>
<dbReference type="AlphaFoldDB" id="A0A821YWW0"/>
<evidence type="ECO:0000313" key="3">
    <source>
        <dbReference type="Proteomes" id="UP000663873"/>
    </source>
</evidence>
<organism evidence="2 3">
    <name type="scientific">Rotaria socialis</name>
    <dbReference type="NCBI Taxonomy" id="392032"/>
    <lineage>
        <taxon>Eukaryota</taxon>
        <taxon>Metazoa</taxon>
        <taxon>Spiralia</taxon>
        <taxon>Gnathifera</taxon>
        <taxon>Rotifera</taxon>
        <taxon>Eurotatoria</taxon>
        <taxon>Bdelloidea</taxon>
        <taxon>Philodinida</taxon>
        <taxon>Philodinidae</taxon>
        <taxon>Rotaria</taxon>
    </lineage>
</organism>
<protein>
    <submittedName>
        <fullName evidence="2">Uncharacterized protein</fullName>
    </submittedName>
</protein>
<feature type="non-terminal residue" evidence="2">
    <location>
        <position position="1"/>
    </location>
</feature>
<sequence length="60" mass="6591">PPTHSLTSTGNQQQYQSQASIMPTEINQTFMQQGTITSNQFGAPPTFSNAQFPQPQQQPP</sequence>
<comment type="caution">
    <text evidence="2">The sequence shown here is derived from an EMBL/GenBank/DDBJ whole genome shotgun (WGS) entry which is preliminary data.</text>
</comment>
<feature type="non-terminal residue" evidence="2">
    <location>
        <position position="60"/>
    </location>
</feature>
<name>A0A821YWW0_9BILA</name>
<reference evidence="2" key="1">
    <citation type="submission" date="2021-02" db="EMBL/GenBank/DDBJ databases">
        <authorList>
            <person name="Nowell W R."/>
        </authorList>
    </citation>
    <scope>NUCLEOTIDE SEQUENCE</scope>
</reference>
<feature type="region of interest" description="Disordered" evidence="1">
    <location>
        <begin position="1"/>
        <end position="60"/>
    </location>
</feature>
<evidence type="ECO:0000313" key="2">
    <source>
        <dbReference type="EMBL" id="CAF4971623.1"/>
    </source>
</evidence>
<dbReference type="Proteomes" id="UP000663873">
    <property type="component" value="Unassembled WGS sequence"/>
</dbReference>
<evidence type="ECO:0000256" key="1">
    <source>
        <dbReference type="SAM" id="MobiDB-lite"/>
    </source>
</evidence>
<dbReference type="EMBL" id="CAJOBP010099328">
    <property type="protein sequence ID" value="CAF4971623.1"/>
    <property type="molecule type" value="Genomic_DNA"/>
</dbReference>
<accession>A0A821YWW0</accession>